<dbReference type="InterPro" id="IPR019480">
    <property type="entry name" value="Dihydroorotate_DH_Fe-S-bd"/>
</dbReference>
<keyword evidence="9 11" id="KW-0408">Iron</keyword>
<keyword evidence="10 11" id="KW-0411">Iron-sulfur</keyword>
<feature type="binding site" evidence="11 12">
    <location>
        <begin position="77"/>
        <end position="78"/>
    </location>
    <ligand>
        <name>FAD</name>
        <dbReference type="ChEBI" id="CHEBI:57692"/>
    </ligand>
</feature>
<dbReference type="Gene3D" id="2.10.240.10">
    <property type="entry name" value="Dihydroorotate dehydrogenase, electron transfer subunit"/>
    <property type="match status" value="1"/>
</dbReference>
<dbReference type="SUPFAM" id="SSF63380">
    <property type="entry name" value="Riboflavin synthase domain-like"/>
    <property type="match status" value="1"/>
</dbReference>
<evidence type="ECO:0000256" key="13">
    <source>
        <dbReference type="PIRSR" id="PIRSR006816-2"/>
    </source>
</evidence>
<accession>A0AAE3J7B4</accession>
<evidence type="ECO:0000256" key="11">
    <source>
        <dbReference type="HAMAP-Rule" id="MF_01211"/>
    </source>
</evidence>
<evidence type="ECO:0000256" key="3">
    <source>
        <dbReference type="ARBA" id="ARBA00022630"/>
    </source>
</evidence>
<gene>
    <name evidence="11" type="primary">pyrK</name>
    <name evidence="15" type="ORF">LKD71_13260</name>
</gene>
<dbReference type="GO" id="GO:0051537">
    <property type="term" value="F:2 iron, 2 sulfur cluster binding"/>
    <property type="evidence" value="ECO:0007669"/>
    <property type="project" value="UniProtKB-KW"/>
</dbReference>
<dbReference type="InterPro" id="IPR039261">
    <property type="entry name" value="FNR_nucleotide-bd"/>
</dbReference>
<dbReference type="EMBL" id="JAJEPR010000027">
    <property type="protein sequence ID" value="MCC2190754.1"/>
    <property type="molecule type" value="Genomic_DNA"/>
</dbReference>
<dbReference type="SUPFAM" id="SSF52343">
    <property type="entry name" value="Ferredoxin reductase-like, C-terminal NADP-linked domain"/>
    <property type="match status" value="1"/>
</dbReference>
<proteinExistence type="inferred from homology"/>
<dbReference type="PIRSF" id="PIRSF006816">
    <property type="entry name" value="Cyc3_hyd_g"/>
    <property type="match status" value="1"/>
</dbReference>
<evidence type="ECO:0000259" key="14">
    <source>
        <dbReference type="PROSITE" id="PS51384"/>
    </source>
</evidence>
<feature type="binding site" evidence="11 12">
    <location>
        <begin position="70"/>
        <end position="72"/>
    </location>
    <ligand>
        <name>FAD</name>
        <dbReference type="ChEBI" id="CHEBI:57692"/>
    </ligand>
</feature>
<keyword evidence="8 11" id="KW-0249">Electron transport</keyword>
<dbReference type="InterPro" id="IPR050353">
    <property type="entry name" value="PyrK_electron_transfer"/>
</dbReference>
<keyword evidence="4 11" id="KW-0001">2Fe-2S</keyword>
<dbReference type="CDD" id="cd06218">
    <property type="entry name" value="DHOD_e_trans"/>
    <property type="match status" value="1"/>
</dbReference>
<dbReference type="InterPro" id="IPR017927">
    <property type="entry name" value="FAD-bd_FR_type"/>
</dbReference>
<feature type="binding site" evidence="11 13">
    <location>
        <position position="223"/>
    </location>
    <ligand>
        <name>[2Fe-2S] cluster</name>
        <dbReference type="ChEBI" id="CHEBI:190135"/>
    </ligand>
</feature>
<keyword evidence="5 11" id="KW-0479">Metal-binding</keyword>
<comment type="function">
    <text evidence="11">Responsible for channeling the electrons from the oxidation of dihydroorotate from the FMN redox center in the PyrD type B subunit to the ultimate electron acceptor NAD(+).</text>
</comment>
<dbReference type="Gene3D" id="3.40.50.80">
    <property type="entry name" value="Nucleotide-binding domain of ferredoxin-NADP reductase (FNR) module"/>
    <property type="match status" value="1"/>
</dbReference>
<protein>
    <recommendedName>
        <fullName evidence="11">Dihydroorotate dehydrogenase B (NAD(+)), electron transfer subunit</fullName>
    </recommendedName>
    <alternativeName>
        <fullName evidence="11">Dihydroorotate oxidase B, electron transfer subunit</fullName>
    </alternativeName>
</protein>
<evidence type="ECO:0000256" key="1">
    <source>
        <dbReference type="ARBA" id="ARBA00006422"/>
    </source>
</evidence>
<comment type="cofactor">
    <cofactor evidence="11 12">
        <name>FAD</name>
        <dbReference type="ChEBI" id="CHEBI:57692"/>
    </cofactor>
    <text evidence="11 12">Binds 1 FAD per subunit.</text>
</comment>
<dbReference type="InterPro" id="IPR012165">
    <property type="entry name" value="Cyt_c3_hydrogenase_gsu"/>
</dbReference>
<evidence type="ECO:0000256" key="4">
    <source>
        <dbReference type="ARBA" id="ARBA00022714"/>
    </source>
</evidence>
<keyword evidence="6 11" id="KW-0274">FAD</keyword>
<dbReference type="GO" id="GO:0050660">
    <property type="term" value="F:flavin adenine dinucleotide binding"/>
    <property type="evidence" value="ECO:0007669"/>
    <property type="project" value="InterPro"/>
</dbReference>
<sequence>MAKFKECAKVVSQERIGTGIFSLWLQTEQVAGEAKPGQFINLYCQDGSRLLPRPISICEVNKEERQLRIVYRVAGKGTAEFSGYSKGDEVEILGPLGNGFPLDRMEEGKKAFLIGGGIGIPPMLELSRELKGEKQIILGYRDELFLNEELAKNGTVYLATEDGSAGTKGNVLDAICAEGLSADVIYACGPTPMLRALKAYAEEKGIECWLSLEERMACGVGACLGCVCKSKEVDSHSHVHNKRVCKDGPVFLSTEVEL</sequence>
<comment type="pathway">
    <text evidence="11">Pyrimidine metabolism; UMP biosynthesis via de novo pathway; orotate from (S)-dihydroorotate (NAD(+) route): step 1/1.</text>
</comment>
<dbReference type="PANTHER" id="PTHR43513">
    <property type="entry name" value="DIHYDROOROTATE DEHYDROGENASE B (NAD(+)), ELECTRON TRANSFER SUBUNIT"/>
    <property type="match status" value="1"/>
</dbReference>
<feature type="binding site" evidence="11 13">
    <location>
        <position position="226"/>
    </location>
    <ligand>
        <name>[2Fe-2S] cluster</name>
        <dbReference type="ChEBI" id="CHEBI:190135"/>
    </ligand>
</feature>
<dbReference type="Gene3D" id="2.40.30.10">
    <property type="entry name" value="Translation factors"/>
    <property type="match status" value="1"/>
</dbReference>
<keyword evidence="3 11" id="KW-0285">Flavoprotein</keyword>
<evidence type="ECO:0000256" key="6">
    <source>
        <dbReference type="ARBA" id="ARBA00022827"/>
    </source>
</evidence>
<keyword evidence="7 11" id="KW-0665">Pyrimidine biosynthesis</keyword>
<dbReference type="AlphaFoldDB" id="A0AAE3J7B4"/>
<organism evidence="15 16">
    <name type="scientific">Fusicatenibacter faecihominis</name>
    <dbReference type="NCBI Taxonomy" id="2881276"/>
    <lineage>
        <taxon>Bacteria</taxon>
        <taxon>Bacillati</taxon>
        <taxon>Bacillota</taxon>
        <taxon>Clostridia</taxon>
        <taxon>Lachnospirales</taxon>
        <taxon>Lachnospiraceae</taxon>
        <taxon>Fusicatenibacter</taxon>
    </lineage>
</organism>
<feature type="domain" description="FAD-binding FR-type" evidence="14">
    <location>
        <begin position="3"/>
        <end position="102"/>
    </location>
</feature>
<evidence type="ECO:0000256" key="8">
    <source>
        <dbReference type="ARBA" id="ARBA00022982"/>
    </source>
</evidence>
<feature type="binding site" evidence="11 13">
    <location>
        <position position="218"/>
    </location>
    <ligand>
        <name>[2Fe-2S] cluster</name>
        <dbReference type="ChEBI" id="CHEBI:190135"/>
    </ligand>
</feature>
<comment type="similarity">
    <text evidence="1 11">Belongs to the PyrK family.</text>
</comment>
<dbReference type="Pfam" id="PF10418">
    <property type="entry name" value="DHODB_Fe-S_bind"/>
    <property type="match status" value="1"/>
</dbReference>
<comment type="caution">
    <text evidence="15">The sequence shown here is derived from an EMBL/GenBank/DDBJ whole genome shotgun (WGS) entry which is preliminary data.</text>
</comment>
<evidence type="ECO:0000256" key="2">
    <source>
        <dbReference type="ARBA" id="ARBA00022448"/>
    </source>
</evidence>
<keyword evidence="2 11" id="KW-0813">Transport</keyword>
<evidence type="ECO:0000256" key="5">
    <source>
        <dbReference type="ARBA" id="ARBA00022723"/>
    </source>
</evidence>
<comment type="subunit">
    <text evidence="11">Heterotetramer of 2 PyrK and 2 PyrD type B subunits.</text>
</comment>
<dbReference type="GO" id="GO:0044205">
    <property type="term" value="P:'de novo' UMP biosynthetic process"/>
    <property type="evidence" value="ECO:0007669"/>
    <property type="project" value="UniProtKB-UniRule"/>
</dbReference>
<evidence type="ECO:0000313" key="15">
    <source>
        <dbReference type="EMBL" id="MCC2190754.1"/>
    </source>
</evidence>
<feature type="binding site" evidence="11 13">
    <location>
        <position position="245"/>
    </location>
    <ligand>
        <name>[2Fe-2S] cluster</name>
        <dbReference type="ChEBI" id="CHEBI:190135"/>
    </ligand>
</feature>
<dbReference type="GO" id="GO:0009055">
    <property type="term" value="F:electron transfer activity"/>
    <property type="evidence" value="ECO:0007669"/>
    <property type="project" value="UniProtKB-UniRule"/>
</dbReference>
<dbReference type="InterPro" id="IPR037117">
    <property type="entry name" value="Dihydroorotate_DH_ele_sf"/>
</dbReference>
<name>A0AAE3J7B4_9FIRM</name>
<evidence type="ECO:0000256" key="9">
    <source>
        <dbReference type="ARBA" id="ARBA00023004"/>
    </source>
</evidence>
<dbReference type="InterPro" id="IPR017938">
    <property type="entry name" value="Riboflavin_synthase-like_b-brl"/>
</dbReference>
<dbReference type="InterPro" id="IPR023455">
    <property type="entry name" value="Dihydroorotate_DHASE_ETsu"/>
</dbReference>
<evidence type="ECO:0000256" key="10">
    <source>
        <dbReference type="ARBA" id="ARBA00023014"/>
    </source>
</evidence>
<dbReference type="PRINTS" id="PR00409">
    <property type="entry name" value="PHDIOXRDTASE"/>
</dbReference>
<dbReference type="GO" id="GO:0016491">
    <property type="term" value="F:oxidoreductase activity"/>
    <property type="evidence" value="ECO:0007669"/>
    <property type="project" value="InterPro"/>
</dbReference>
<dbReference type="HAMAP" id="MF_01211">
    <property type="entry name" value="DHODB_Fe_S_bind"/>
    <property type="match status" value="1"/>
</dbReference>
<dbReference type="PROSITE" id="PS51384">
    <property type="entry name" value="FAD_FR"/>
    <property type="match status" value="1"/>
</dbReference>
<feature type="binding site" evidence="11 12">
    <location>
        <begin position="53"/>
        <end position="56"/>
    </location>
    <ligand>
        <name>FAD</name>
        <dbReference type="ChEBI" id="CHEBI:57692"/>
    </ligand>
</feature>
<dbReference type="PANTHER" id="PTHR43513:SF3">
    <property type="entry name" value="DIHYDROOROTATE DEHYDROGENASE B (NAD(+)), ELECTRON TRANSFER SUBUNIT-RELATED"/>
    <property type="match status" value="1"/>
</dbReference>
<dbReference type="GO" id="GO:0046872">
    <property type="term" value="F:metal ion binding"/>
    <property type="evidence" value="ECO:0007669"/>
    <property type="project" value="UniProtKB-KW"/>
</dbReference>
<evidence type="ECO:0000313" key="16">
    <source>
        <dbReference type="Proteomes" id="UP001197875"/>
    </source>
</evidence>
<reference evidence="15 16" key="1">
    <citation type="submission" date="2021-10" db="EMBL/GenBank/DDBJ databases">
        <title>Anaerobic single-cell dispensing facilitates the cultivation of human gut bacteria.</title>
        <authorList>
            <person name="Afrizal A."/>
        </authorList>
    </citation>
    <scope>NUCLEOTIDE SEQUENCE [LARGE SCALE GENOMIC DNA]</scope>
    <source>
        <strain evidence="15 16">CLA-AA-H277</strain>
    </source>
</reference>
<dbReference type="RefSeq" id="WP_227615834.1">
    <property type="nucleotide sequence ID" value="NZ_JAJEPR010000027.1"/>
</dbReference>
<comment type="cofactor">
    <cofactor evidence="11">
        <name>[2Fe-2S] cluster</name>
        <dbReference type="ChEBI" id="CHEBI:190135"/>
    </cofactor>
    <text evidence="11">Binds 1 [2Fe-2S] cluster per subunit.</text>
</comment>
<comment type="cofactor">
    <cofactor evidence="13">
        <name>[2Fe-2S] cluster</name>
        <dbReference type="ChEBI" id="CHEBI:190135"/>
    </cofactor>
    <text evidence="13">Binds 1 [2Fe-2S] cluster per subunit.</text>
</comment>
<evidence type="ECO:0000256" key="7">
    <source>
        <dbReference type="ARBA" id="ARBA00022975"/>
    </source>
</evidence>
<dbReference type="Proteomes" id="UP001197875">
    <property type="component" value="Unassembled WGS sequence"/>
</dbReference>
<keyword evidence="16" id="KW-1185">Reference proteome</keyword>
<evidence type="ECO:0000256" key="12">
    <source>
        <dbReference type="PIRSR" id="PIRSR006816-1"/>
    </source>
</evidence>